<dbReference type="AlphaFoldDB" id="A0AAU9LFP3"/>
<name>A0AAU9LFP3_9ASTR</name>
<feature type="region of interest" description="Disordered" evidence="1">
    <location>
        <begin position="70"/>
        <end position="115"/>
    </location>
</feature>
<accession>A0AAU9LFP3</accession>
<evidence type="ECO:0000313" key="3">
    <source>
        <dbReference type="Proteomes" id="UP001157418"/>
    </source>
</evidence>
<dbReference type="Pfam" id="PF07891">
    <property type="entry name" value="DUF1666"/>
    <property type="match status" value="1"/>
</dbReference>
<feature type="compositionally biased region" description="Acidic residues" evidence="1">
    <location>
        <begin position="77"/>
        <end position="86"/>
    </location>
</feature>
<dbReference type="EMBL" id="CAKMRJ010000001">
    <property type="protein sequence ID" value="CAH1413127.1"/>
    <property type="molecule type" value="Genomic_DNA"/>
</dbReference>
<comment type="caution">
    <text evidence="2">The sequence shown here is derived from an EMBL/GenBank/DDBJ whole genome shotgun (WGS) entry which is preliminary data.</text>
</comment>
<organism evidence="2 3">
    <name type="scientific">Lactuca virosa</name>
    <dbReference type="NCBI Taxonomy" id="75947"/>
    <lineage>
        <taxon>Eukaryota</taxon>
        <taxon>Viridiplantae</taxon>
        <taxon>Streptophyta</taxon>
        <taxon>Embryophyta</taxon>
        <taxon>Tracheophyta</taxon>
        <taxon>Spermatophyta</taxon>
        <taxon>Magnoliopsida</taxon>
        <taxon>eudicotyledons</taxon>
        <taxon>Gunneridae</taxon>
        <taxon>Pentapetalae</taxon>
        <taxon>asterids</taxon>
        <taxon>campanulids</taxon>
        <taxon>Asterales</taxon>
        <taxon>Asteraceae</taxon>
        <taxon>Cichorioideae</taxon>
        <taxon>Cichorieae</taxon>
        <taxon>Lactucinae</taxon>
        <taxon>Lactuca</taxon>
    </lineage>
</organism>
<keyword evidence="3" id="KW-1185">Reference proteome</keyword>
<feature type="compositionally biased region" description="Acidic residues" evidence="1">
    <location>
        <begin position="100"/>
        <end position="112"/>
    </location>
</feature>
<reference evidence="2 3" key="1">
    <citation type="submission" date="2022-01" db="EMBL/GenBank/DDBJ databases">
        <authorList>
            <person name="Xiong W."/>
            <person name="Schranz E."/>
        </authorList>
    </citation>
    <scope>NUCLEOTIDE SEQUENCE [LARGE SCALE GENOMIC DNA]</scope>
</reference>
<evidence type="ECO:0000313" key="2">
    <source>
        <dbReference type="EMBL" id="CAH1413127.1"/>
    </source>
</evidence>
<sequence>MIITRTFSKFNNGNTEAQKEEEEEDLWYEVGDSLSSSSNTHGILLLRHECSPEITKITFCDGHGGNFKHPSSSCTLPEEDQADTDNDGATPELTAFFKPDEEEEEEEEEEEKDSFYKSYTERVNWFDLLNQERTCALQALVGNNKRRLGGDERILKSLESDFEMVYVAQSCLSWEALHDQYRKLEAIVDSCAHDTCTSDYGALCSSTLVLKFQRFQILLERFMEDERSENGKRYWNFNQRRSSLKSLLLVPQVSEKANHKKEERNEELMMRATDVLKTIEKCMKTFKSFIEVDKKKPWWRTSNHLSWTRSPLEDPRDFNLLHDLTRTLRQKELWMKNLKGKKRCWLRNKVTDLGDSQKKDMMFAMIELKLVSRVLMMSVISTPQLHWCHQKLNNIDLNHGKITRSCSGPLLFPPS</sequence>
<dbReference type="InterPro" id="IPR012870">
    <property type="entry name" value="DUF1666"/>
</dbReference>
<evidence type="ECO:0008006" key="4">
    <source>
        <dbReference type="Google" id="ProtNLM"/>
    </source>
</evidence>
<dbReference type="PANTHER" id="PTHR46741:SF7">
    <property type="entry name" value="TRANSMEMBRANE PROTEIN"/>
    <property type="match status" value="1"/>
</dbReference>
<evidence type="ECO:0000256" key="1">
    <source>
        <dbReference type="SAM" id="MobiDB-lite"/>
    </source>
</evidence>
<dbReference type="PANTHER" id="PTHR46741">
    <property type="entry name" value="OS09G0413600 PROTEIN"/>
    <property type="match status" value="1"/>
</dbReference>
<dbReference type="Proteomes" id="UP001157418">
    <property type="component" value="Unassembled WGS sequence"/>
</dbReference>
<proteinExistence type="predicted"/>
<gene>
    <name evidence="2" type="ORF">LVIROSA_LOCUS1102</name>
</gene>
<protein>
    <recommendedName>
        <fullName evidence="4">Ribosomal protein L34Ae</fullName>
    </recommendedName>
</protein>